<proteinExistence type="predicted"/>
<organism evidence="2 3">
    <name type="scientific">Acrobeloides nanus</name>
    <dbReference type="NCBI Taxonomy" id="290746"/>
    <lineage>
        <taxon>Eukaryota</taxon>
        <taxon>Metazoa</taxon>
        <taxon>Ecdysozoa</taxon>
        <taxon>Nematoda</taxon>
        <taxon>Chromadorea</taxon>
        <taxon>Rhabditida</taxon>
        <taxon>Tylenchina</taxon>
        <taxon>Cephalobomorpha</taxon>
        <taxon>Cephaloboidea</taxon>
        <taxon>Cephalobidae</taxon>
        <taxon>Acrobeloides</taxon>
    </lineage>
</organism>
<dbReference type="WBParaSite" id="ACRNAN_scaffold1639.g20976.t1">
    <property type="protein sequence ID" value="ACRNAN_scaffold1639.g20976.t1"/>
    <property type="gene ID" value="ACRNAN_scaffold1639.g20976"/>
</dbReference>
<reference evidence="3" key="1">
    <citation type="submission" date="2022-11" db="UniProtKB">
        <authorList>
            <consortium name="WormBaseParasite"/>
        </authorList>
    </citation>
    <scope>IDENTIFICATION</scope>
</reference>
<sequence>MKRSIVVASMPWYIDPDGKIRHSPIRFLLFEASPFFGTMPPDDSAPGATSPLAFHAEDEDNGLHTSN</sequence>
<keyword evidence="2" id="KW-1185">Reference proteome</keyword>
<protein>
    <submittedName>
        <fullName evidence="3">Uncharacterized protein</fullName>
    </submittedName>
</protein>
<feature type="region of interest" description="Disordered" evidence="1">
    <location>
        <begin position="40"/>
        <end position="67"/>
    </location>
</feature>
<evidence type="ECO:0000256" key="1">
    <source>
        <dbReference type="SAM" id="MobiDB-lite"/>
    </source>
</evidence>
<dbReference type="AlphaFoldDB" id="A0A914CYM3"/>
<name>A0A914CYM3_9BILA</name>
<evidence type="ECO:0000313" key="3">
    <source>
        <dbReference type="WBParaSite" id="ACRNAN_scaffold1639.g20976.t1"/>
    </source>
</evidence>
<accession>A0A914CYM3</accession>
<evidence type="ECO:0000313" key="2">
    <source>
        <dbReference type="Proteomes" id="UP000887540"/>
    </source>
</evidence>
<dbReference type="Proteomes" id="UP000887540">
    <property type="component" value="Unplaced"/>
</dbReference>